<keyword evidence="1" id="KW-0812">Transmembrane</keyword>
<keyword evidence="3" id="KW-1185">Reference proteome</keyword>
<evidence type="ECO:0000313" key="2">
    <source>
        <dbReference type="EMBL" id="KAG7291681.1"/>
    </source>
</evidence>
<dbReference type="AlphaFoldDB" id="A0AAD4F261"/>
<keyword evidence="1" id="KW-1133">Transmembrane helix</keyword>
<proteinExistence type="predicted"/>
<sequence length="107" mass="11527">MDWSGAFFSLMALVAQNTFDVLGGILYITCCLLEIGIFSSHLIWLARTRKIRKAAAAEGKTFDDIAAEHEAQGIPFKFAERKSRRRCGLAESEKGNGASEGSGAGSV</sequence>
<gene>
    <name evidence="2" type="ORF">NEMBOFW57_001700</name>
</gene>
<keyword evidence="1" id="KW-0472">Membrane</keyword>
<name>A0AAD4F261_9PEZI</name>
<dbReference type="EMBL" id="JAHCVI010000001">
    <property type="protein sequence ID" value="KAG7291681.1"/>
    <property type="molecule type" value="Genomic_DNA"/>
</dbReference>
<accession>A0AAD4F261</accession>
<protein>
    <submittedName>
        <fullName evidence="2">Uncharacterized protein</fullName>
    </submittedName>
</protein>
<organism evidence="2 3">
    <name type="scientific">Staphylotrichum longicolle</name>
    <dbReference type="NCBI Taxonomy" id="669026"/>
    <lineage>
        <taxon>Eukaryota</taxon>
        <taxon>Fungi</taxon>
        <taxon>Dikarya</taxon>
        <taxon>Ascomycota</taxon>
        <taxon>Pezizomycotina</taxon>
        <taxon>Sordariomycetes</taxon>
        <taxon>Sordariomycetidae</taxon>
        <taxon>Sordariales</taxon>
        <taxon>Chaetomiaceae</taxon>
        <taxon>Staphylotrichum</taxon>
    </lineage>
</organism>
<evidence type="ECO:0000256" key="1">
    <source>
        <dbReference type="SAM" id="Phobius"/>
    </source>
</evidence>
<dbReference type="Proteomes" id="UP001197093">
    <property type="component" value="Unassembled WGS sequence"/>
</dbReference>
<evidence type="ECO:0000313" key="3">
    <source>
        <dbReference type="Proteomes" id="UP001197093"/>
    </source>
</evidence>
<reference evidence="2" key="1">
    <citation type="submission" date="2023-02" db="EMBL/GenBank/DDBJ databases">
        <authorList>
            <person name="Palmer J.M."/>
        </authorList>
    </citation>
    <scope>NUCLEOTIDE SEQUENCE</scope>
    <source>
        <strain evidence="2">FW57</strain>
    </source>
</reference>
<comment type="caution">
    <text evidence="2">The sequence shown here is derived from an EMBL/GenBank/DDBJ whole genome shotgun (WGS) entry which is preliminary data.</text>
</comment>
<feature type="transmembrane region" description="Helical" evidence="1">
    <location>
        <begin position="25"/>
        <end position="46"/>
    </location>
</feature>